<proteinExistence type="predicted"/>
<dbReference type="Proteomes" id="UP000243002">
    <property type="component" value="Unassembled WGS sequence"/>
</dbReference>
<organism evidence="2 3">
    <name type="scientific">Cyanobium usitatum str. Tous</name>
    <dbReference type="NCBI Taxonomy" id="2116684"/>
    <lineage>
        <taxon>Bacteria</taxon>
        <taxon>Bacillati</taxon>
        <taxon>Cyanobacteriota</taxon>
        <taxon>Cyanophyceae</taxon>
        <taxon>Synechococcales</taxon>
        <taxon>Prochlorococcaceae</taxon>
        <taxon>Cyanobium</taxon>
    </lineage>
</organism>
<sequence length="102" mass="11067">MMQPSAAWRWAALLGFALITPVGLPAGGADRRQLEVRRRCAGDPLLSTQAVALRAAPEQRAPALQQLGPGEPMRVLRSWRGSSGQRWLQVQAADRRGWLAAG</sequence>
<dbReference type="InterPro" id="IPR003646">
    <property type="entry name" value="SH3-like_bac-type"/>
</dbReference>
<protein>
    <recommendedName>
        <fullName evidence="1">SH3b domain-containing protein</fullName>
    </recommendedName>
</protein>
<evidence type="ECO:0000313" key="2">
    <source>
        <dbReference type="EMBL" id="PSJ04723.1"/>
    </source>
</evidence>
<evidence type="ECO:0000313" key="3">
    <source>
        <dbReference type="Proteomes" id="UP000243002"/>
    </source>
</evidence>
<dbReference type="Pfam" id="PF08239">
    <property type="entry name" value="SH3_3"/>
    <property type="match status" value="1"/>
</dbReference>
<dbReference type="AlphaFoldDB" id="A0A2P7MU21"/>
<dbReference type="OrthoDB" id="560326at2"/>
<reference evidence="2 3" key="1">
    <citation type="journal article" date="2018" name="Environ. Microbiol.">
        <title>Ecological and genomic features of two widespread freshwater picocyanobacteria.</title>
        <authorList>
            <person name="Cabello-Yeves P.J."/>
            <person name="Picazo A."/>
            <person name="Camacho A."/>
            <person name="Callieri C."/>
            <person name="Rosselli R."/>
            <person name="Roda-Garcia J.J."/>
            <person name="Coutinho F.H."/>
            <person name="Rodriguez-Valera F."/>
        </authorList>
    </citation>
    <scope>NUCLEOTIDE SEQUENCE [LARGE SCALE GENOMIC DNA]</scope>
    <source>
        <strain evidence="2 3">Tous</strain>
    </source>
</reference>
<keyword evidence="3" id="KW-1185">Reference proteome</keyword>
<feature type="domain" description="SH3b" evidence="1">
    <location>
        <begin position="50"/>
        <end position="101"/>
    </location>
</feature>
<name>A0A2P7MU21_9CYAN</name>
<gene>
    <name evidence="2" type="ORF">C7K55_09265</name>
</gene>
<dbReference type="EMBL" id="PXXO01000010">
    <property type="protein sequence ID" value="PSJ04723.1"/>
    <property type="molecule type" value="Genomic_DNA"/>
</dbReference>
<accession>A0A2P7MU21</accession>
<comment type="caution">
    <text evidence="2">The sequence shown here is derived from an EMBL/GenBank/DDBJ whole genome shotgun (WGS) entry which is preliminary data.</text>
</comment>
<evidence type="ECO:0000259" key="1">
    <source>
        <dbReference type="Pfam" id="PF08239"/>
    </source>
</evidence>